<dbReference type="AlphaFoldDB" id="Q01NE6"/>
<evidence type="ECO:0008006" key="3">
    <source>
        <dbReference type="Google" id="ProtNLM"/>
    </source>
</evidence>
<dbReference type="InParanoid" id="Q01NE6"/>
<dbReference type="STRING" id="234267.Acid_7930"/>
<feature type="transmembrane region" description="Helical" evidence="1">
    <location>
        <begin position="73"/>
        <end position="96"/>
    </location>
</feature>
<dbReference type="HOGENOM" id="CLU_1947412_0_0_0"/>
<keyword evidence="1" id="KW-1133">Transmembrane helix</keyword>
<dbReference type="EMBL" id="CP000473">
    <property type="protein sequence ID" value="ABJ88824.1"/>
    <property type="molecule type" value="Genomic_DNA"/>
</dbReference>
<dbReference type="eggNOG" id="ENOG5034BW9">
    <property type="taxonomic scope" value="Bacteria"/>
</dbReference>
<evidence type="ECO:0000256" key="1">
    <source>
        <dbReference type="SAM" id="Phobius"/>
    </source>
</evidence>
<protein>
    <recommendedName>
        <fullName evidence="3">Protoporphyrinogen IX oxidase</fullName>
    </recommendedName>
</protein>
<feature type="transmembrane region" description="Helical" evidence="1">
    <location>
        <begin position="108"/>
        <end position="125"/>
    </location>
</feature>
<name>Q01NE6_SOLUE</name>
<proteinExistence type="predicted"/>
<accession>Q01NE6</accession>
<feature type="transmembrane region" description="Helical" evidence="1">
    <location>
        <begin position="48"/>
        <end position="67"/>
    </location>
</feature>
<feature type="transmembrane region" description="Helical" evidence="1">
    <location>
        <begin position="6"/>
        <end position="27"/>
    </location>
</feature>
<evidence type="ECO:0000313" key="2">
    <source>
        <dbReference type="EMBL" id="ABJ88824.1"/>
    </source>
</evidence>
<dbReference type="KEGG" id="sus:Acid_7930"/>
<organism evidence="2">
    <name type="scientific">Solibacter usitatus (strain Ellin6076)</name>
    <dbReference type="NCBI Taxonomy" id="234267"/>
    <lineage>
        <taxon>Bacteria</taxon>
        <taxon>Pseudomonadati</taxon>
        <taxon>Acidobacteriota</taxon>
        <taxon>Terriglobia</taxon>
        <taxon>Bryobacterales</taxon>
        <taxon>Solibacteraceae</taxon>
        <taxon>Candidatus Solibacter</taxon>
    </lineage>
</organism>
<keyword evidence="1" id="KW-0472">Membrane</keyword>
<keyword evidence="1" id="KW-0812">Transmembrane</keyword>
<reference evidence="2" key="1">
    <citation type="submission" date="2006-10" db="EMBL/GenBank/DDBJ databases">
        <title>Complete sequence of Solibacter usitatus Ellin6076.</title>
        <authorList>
            <consortium name="US DOE Joint Genome Institute"/>
            <person name="Copeland A."/>
            <person name="Lucas S."/>
            <person name="Lapidus A."/>
            <person name="Barry K."/>
            <person name="Detter J.C."/>
            <person name="Glavina del Rio T."/>
            <person name="Hammon N."/>
            <person name="Israni S."/>
            <person name="Dalin E."/>
            <person name="Tice H."/>
            <person name="Pitluck S."/>
            <person name="Thompson L.S."/>
            <person name="Brettin T."/>
            <person name="Bruce D."/>
            <person name="Han C."/>
            <person name="Tapia R."/>
            <person name="Gilna P."/>
            <person name="Schmutz J."/>
            <person name="Larimer F."/>
            <person name="Land M."/>
            <person name="Hauser L."/>
            <person name="Kyrpides N."/>
            <person name="Mikhailova N."/>
            <person name="Janssen P.H."/>
            <person name="Kuske C.R."/>
            <person name="Richardson P."/>
        </authorList>
    </citation>
    <scope>NUCLEOTIDE SEQUENCE</scope>
    <source>
        <strain evidence="2">Ellin6076</strain>
    </source>
</reference>
<gene>
    <name evidence="2" type="ordered locus">Acid_7930</name>
</gene>
<sequence length="129" mass="13900">MRWIHLSSVVTLIGGIFYARFVMTPAGQGLSPDARTALDEGAAGRFRPVVFTAIAGLVLSGIYNFLAKPGHSVLYHMLFGFKMLLALHVFSVAILVTAPKNPRRARQLFGAAISGLTIILISAYLKGIN</sequence>